<dbReference type="InterPro" id="IPR015972">
    <property type="entry name" value="Ribosomal_eL19_dom1"/>
</dbReference>
<name>G8F3Y1_MACFA</name>
<evidence type="ECO:0000256" key="8">
    <source>
        <dbReference type="ARBA" id="ARBA00035324"/>
    </source>
</evidence>
<accession>G8F3Y1</accession>
<dbReference type="InterPro" id="IPR000196">
    <property type="entry name" value="Ribosomal_eL19_dom"/>
</dbReference>
<evidence type="ECO:0000313" key="11">
    <source>
        <dbReference type="Proteomes" id="UP000009130"/>
    </source>
</evidence>
<dbReference type="Pfam" id="PF01280">
    <property type="entry name" value="Ribosomal_L19e"/>
    <property type="match status" value="1"/>
</dbReference>
<gene>
    <name evidence="10" type="ORF">EGM_20162</name>
</gene>
<evidence type="ECO:0000256" key="3">
    <source>
        <dbReference type="ARBA" id="ARBA00022934"/>
    </source>
</evidence>
<dbReference type="SMART" id="SM01416">
    <property type="entry name" value="Ribosomal_L19e"/>
    <property type="match status" value="1"/>
</dbReference>
<feature type="domain" description="Large ribosomal subunit protein eL19" evidence="9">
    <location>
        <begin position="3"/>
        <end position="139"/>
    </location>
</feature>
<evidence type="ECO:0000313" key="10">
    <source>
        <dbReference type="EMBL" id="EHH61995.1"/>
    </source>
</evidence>
<evidence type="ECO:0000256" key="2">
    <source>
        <dbReference type="ARBA" id="ARBA00011133"/>
    </source>
</evidence>
<dbReference type="Gene3D" id="1.10.1650.10">
    <property type="match status" value="1"/>
</dbReference>
<dbReference type="SUPFAM" id="SSF48140">
    <property type="entry name" value="Ribosomal protein L19 (L19e)"/>
    <property type="match status" value="1"/>
</dbReference>
<dbReference type="InterPro" id="IPR039547">
    <property type="entry name" value="Ribosomal_eL19"/>
</dbReference>
<comment type="similarity">
    <text evidence="1">Belongs to the eukaryotic ribosomal protein eL19 family.</text>
</comment>
<dbReference type="FunFam" id="1.10.1200.240:FF:000001">
    <property type="entry name" value="Ribosomal protein L19"/>
    <property type="match status" value="1"/>
</dbReference>
<sequence>MRIFRLQKRLTTSALHGSEKVWLDPSETSEIINANSHQQIRKLIKVGLIIHEPVTVHSRAGCQKSTLAHQKGRHTGTANAQMPEKITWMRRMRILHQLLGRYCEWKKIDHHMYYSLYLKVQGNVFTNKQILTEHNHKLKAGKAHKKLLADQAEARSFKTKEARKLGEERLQAKKKEIIKTLSKEEETKVK</sequence>
<dbReference type="GO" id="GO:0006412">
    <property type="term" value="P:translation"/>
    <property type="evidence" value="ECO:0007669"/>
    <property type="project" value="InterPro"/>
</dbReference>
<keyword evidence="4" id="KW-0689">Ribosomal protein</keyword>
<evidence type="ECO:0000256" key="4">
    <source>
        <dbReference type="ARBA" id="ARBA00022980"/>
    </source>
</evidence>
<proteinExistence type="inferred from homology"/>
<dbReference type="GO" id="GO:0003735">
    <property type="term" value="F:structural constituent of ribosome"/>
    <property type="evidence" value="ECO:0007669"/>
    <property type="project" value="InterPro"/>
</dbReference>
<evidence type="ECO:0000256" key="5">
    <source>
        <dbReference type="ARBA" id="ARBA00023274"/>
    </source>
</evidence>
<dbReference type="AlphaFoldDB" id="G8F3Y1"/>
<dbReference type="InterPro" id="IPR035970">
    <property type="entry name" value="60S_ribosomal_eL19_sf"/>
</dbReference>
<dbReference type="FunFam" id="1.10.1650.10:FF:000001">
    <property type="entry name" value="Ribosomal protein L19"/>
    <property type="match status" value="1"/>
</dbReference>
<dbReference type="InterPro" id="IPR057260">
    <property type="entry name" value="Ribosomal_L19e_C"/>
</dbReference>
<comment type="subunit">
    <text evidence="2">Component of the large ribosomal subunit.</text>
</comment>
<dbReference type="InterPro" id="IPR057259">
    <property type="entry name" value="Ribosomal_L19e"/>
</dbReference>
<dbReference type="GO" id="GO:0022625">
    <property type="term" value="C:cytosolic large ribosomal subunit"/>
    <property type="evidence" value="ECO:0007669"/>
    <property type="project" value="InterPro"/>
</dbReference>
<dbReference type="Proteomes" id="UP000009130">
    <property type="component" value="Unassembled WGS sequence"/>
</dbReference>
<keyword evidence="5" id="KW-0687">Ribonucleoprotein</keyword>
<evidence type="ECO:0000259" key="9">
    <source>
        <dbReference type="SMART" id="SM01416"/>
    </source>
</evidence>
<reference evidence="10 11" key="1">
    <citation type="journal article" date="2011" name="Nat. Biotechnol.">
        <title>Genome sequencing and comparison of two nonhuman primate animal models, the cynomolgus and Chinese rhesus macaques.</title>
        <authorList>
            <person name="Yan G."/>
            <person name="Zhang G."/>
            <person name="Fang X."/>
            <person name="Zhang Y."/>
            <person name="Li C."/>
            <person name="Ling F."/>
            <person name="Cooper D.N."/>
            <person name="Li Q."/>
            <person name="Li Y."/>
            <person name="van Gool A.J."/>
            <person name="Du H."/>
            <person name="Chen J."/>
            <person name="Chen R."/>
            <person name="Zhang P."/>
            <person name="Huang Z."/>
            <person name="Thompson J.R."/>
            <person name="Meng Y."/>
            <person name="Bai Y."/>
            <person name="Wang J."/>
            <person name="Zhuo M."/>
            <person name="Wang T."/>
            <person name="Huang Y."/>
            <person name="Wei L."/>
            <person name="Li J."/>
            <person name="Wang Z."/>
            <person name="Hu H."/>
            <person name="Yang P."/>
            <person name="Le L."/>
            <person name="Stenson P.D."/>
            <person name="Li B."/>
            <person name="Liu X."/>
            <person name="Ball E.V."/>
            <person name="An N."/>
            <person name="Huang Q."/>
            <person name="Zhang Y."/>
            <person name="Fan W."/>
            <person name="Zhang X."/>
            <person name="Li Y."/>
            <person name="Wang W."/>
            <person name="Katze M.G."/>
            <person name="Su B."/>
            <person name="Nielsen R."/>
            <person name="Yang H."/>
            <person name="Wang J."/>
            <person name="Wang X."/>
            <person name="Wang J."/>
        </authorList>
    </citation>
    <scope>NUCLEOTIDE SEQUENCE [LARGE SCALE GENOMIC DNA]</scope>
    <source>
        <strain evidence="10 11">CE-4</strain>
    </source>
</reference>
<evidence type="ECO:0000256" key="6">
    <source>
        <dbReference type="ARBA" id="ARBA00034092"/>
    </source>
</evidence>
<feature type="non-terminal residue" evidence="10">
    <location>
        <position position="190"/>
    </location>
</feature>
<comment type="function">
    <text evidence="6">Component of the large ribosomal subunit. The ribosome is a large ribonucleoprotein complex responsible for the synthesis of proteins in the cell.</text>
</comment>
<organism evidence="11">
    <name type="scientific">Macaca fascicularis</name>
    <name type="common">Crab-eating macaque</name>
    <name type="synonym">Cynomolgus monkey</name>
    <dbReference type="NCBI Taxonomy" id="9541"/>
    <lineage>
        <taxon>Eukaryota</taxon>
        <taxon>Metazoa</taxon>
        <taxon>Chordata</taxon>
        <taxon>Craniata</taxon>
        <taxon>Vertebrata</taxon>
        <taxon>Euteleostomi</taxon>
        <taxon>Mammalia</taxon>
        <taxon>Eutheria</taxon>
        <taxon>Euarchontoglires</taxon>
        <taxon>Primates</taxon>
        <taxon>Haplorrhini</taxon>
        <taxon>Catarrhini</taxon>
        <taxon>Cercopithecidae</taxon>
        <taxon>Cercopithecinae</taxon>
        <taxon>Macaca</taxon>
    </lineage>
</organism>
<dbReference type="PANTHER" id="PTHR10722">
    <property type="entry name" value="60S RIBOSOMAL PROTEIN L19"/>
    <property type="match status" value="1"/>
</dbReference>
<dbReference type="GO" id="GO:0003723">
    <property type="term" value="F:RNA binding"/>
    <property type="evidence" value="ECO:0007669"/>
    <property type="project" value="InterPro"/>
</dbReference>
<dbReference type="Gene3D" id="1.10.1200.240">
    <property type="match status" value="1"/>
</dbReference>
<dbReference type="Pfam" id="PF25476">
    <property type="entry name" value="Ribosomal_L19e_C"/>
    <property type="match status" value="1"/>
</dbReference>
<protein>
    <recommendedName>
        <fullName evidence="7">Large ribosomal subunit protein eL19</fullName>
    </recommendedName>
    <alternativeName>
        <fullName evidence="8">60S ribosomal protein L19</fullName>
    </alternativeName>
</protein>
<evidence type="ECO:0000256" key="1">
    <source>
        <dbReference type="ARBA" id="ARBA00011082"/>
    </source>
</evidence>
<dbReference type="EMBL" id="JH330553">
    <property type="protein sequence ID" value="EHH61995.1"/>
    <property type="molecule type" value="Genomic_DNA"/>
</dbReference>
<keyword evidence="3" id="KW-0164">Citrullination</keyword>
<evidence type="ECO:0000256" key="7">
    <source>
        <dbReference type="ARBA" id="ARBA00035217"/>
    </source>
</evidence>